<accession>A0ABU9Z3P3</accession>
<dbReference type="Proteomes" id="UP001410394">
    <property type="component" value="Unassembled WGS sequence"/>
</dbReference>
<feature type="domain" description="EfeO-type cupredoxin-like" evidence="2">
    <location>
        <begin position="7"/>
        <end position="107"/>
    </location>
</feature>
<protein>
    <submittedName>
        <fullName evidence="3">Cupredoxin domain-containing protein</fullName>
    </submittedName>
</protein>
<sequence length="108" mass="11702">MRKLLSSAALLCALAAPLAQADQDVTLIIENHVFSPSELRVAANQKIRIVIDNRDASPEEFESKKLRAEKVIPGKSKGLVVVGPLKPGSYPFFGEFNEKTAQGVLIAE</sequence>
<evidence type="ECO:0000259" key="2">
    <source>
        <dbReference type="Pfam" id="PF13473"/>
    </source>
</evidence>
<dbReference type="Pfam" id="PF13473">
    <property type="entry name" value="Cupredoxin_1"/>
    <property type="match status" value="1"/>
</dbReference>
<name>A0ABU9Z3P3_9RHOO</name>
<dbReference type="Gene3D" id="2.60.40.420">
    <property type="entry name" value="Cupredoxins - blue copper proteins"/>
    <property type="match status" value="1"/>
</dbReference>
<feature type="chain" id="PRO_5047536136" evidence="1">
    <location>
        <begin position="22"/>
        <end position="108"/>
    </location>
</feature>
<comment type="caution">
    <text evidence="3">The sequence shown here is derived from an EMBL/GenBank/DDBJ whole genome shotgun (WGS) entry which is preliminary data.</text>
</comment>
<keyword evidence="4" id="KW-1185">Reference proteome</keyword>
<gene>
    <name evidence="3" type="ORF">ABDB84_19060</name>
</gene>
<evidence type="ECO:0000256" key="1">
    <source>
        <dbReference type="SAM" id="SignalP"/>
    </source>
</evidence>
<reference evidence="3 4" key="1">
    <citation type="journal article" date="2018" name="Int. J. Syst. Evol. Microbiol.">
        <title>Uliginosibacterium sediminicola sp. nov., isolated from freshwater sediment.</title>
        <authorList>
            <person name="Hwang W.M."/>
            <person name="Kim S.M."/>
            <person name="Kang K."/>
            <person name="Ahn T.Y."/>
        </authorList>
    </citation>
    <scope>NUCLEOTIDE SEQUENCE [LARGE SCALE GENOMIC DNA]</scope>
    <source>
        <strain evidence="3 4">M1-21</strain>
    </source>
</reference>
<dbReference type="SUPFAM" id="SSF49503">
    <property type="entry name" value="Cupredoxins"/>
    <property type="match status" value="1"/>
</dbReference>
<dbReference type="InterPro" id="IPR008972">
    <property type="entry name" value="Cupredoxin"/>
</dbReference>
<dbReference type="RefSeq" id="WP_345921371.1">
    <property type="nucleotide sequence ID" value="NZ_JBDIVE010000016.1"/>
</dbReference>
<evidence type="ECO:0000313" key="3">
    <source>
        <dbReference type="EMBL" id="MEN3070592.1"/>
    </source>
</evidence>
<dbReference type="EMBL" id="JBDIVE010000016">
    <property type="protein sequence ID" value="MEN3070592.1"/>
    <property type="molecule type" value="Genomic_DNA"/>
</dbReference>
<proteinExistence type="predicted"/>
<organism evidence="3 4">
    <name type="scientific">Uliginosibacterium sediminicola</name>
    <dbReference type="NCBI Taxonomy" id="2024550"/>
    <lineage>
        <taxon>Bacteria</taxon>
        <taxon>Pseudomonadati</taxon>
        <taxon>Pseudomonadota</taxon>
        <taxon>Betaproteobacteria</taxon>
        <taxon>Rhodocyclales</taxon>
        <taxon>Zoogloeaceae</taxon>
        <taxon>Uliginosibacterium</taxon>
    </lineage>
</organism>
<dbReference type="InterPro" id="IPR028096">
    <property type="entry name" value="EfeO_Cupredoxin"/>
</dbReference>
<feature type="signal peptide" evidence="1">
    <location>
        <begin position="1"/>
        <end position="21"/>
    </location>
</feature>
<keyword evidence="1" id="KW-0732">Signal</keyword>
<evidence type="ECO:0000313" key="4">
    <source>
        <dbReference type="Proteomes" id="UP001410394"/>
    </source>
</evidence>